<dbReference type="InterPro" id="IPR003395">
    <property type="entry name" value="RecF/RecN/SMC_N"/>
</dbReference>
<dbReference type="PIRSF" id="PIRSF003128">
    <property type="entry name" value="RecN"/>
    <property type="match status" value="1"/>
</dbReference>
<feature type="coiled-coil region" evidence="10">
    <location>
        <begin position="342"/>
        <end position="369"/>
    </location>
</feature>
<proteinExistence type="inferred from homology"/>
<dbReference type="CDD" id="cd03241">
    <property type="entry name" value="ABC_RecN"/>
    <property type="match status" value="2"/>
</dbReference>
<sequence>MLLSLSIRDFVLVDRLDLRFDTGFTVLSGETGAGKSVLIDALGLLLGDRADAGWVRHGADRAELAAQFDIADQDSVVQLLEDYALEGDEGLCLLRRTIDSSGRSRAFINGQPATAAQLKEIGEYLVDIHGQHAHQSLLRSEAQRTLLDAYGGQGTAVTAVRGAFQQWRQLKDRLDRAVLHADEHSAERERLLWQIDEVAALELLPDEWMALQTEHARLAHAAALIEGCEAGLSALSEGEVSCQSMLASTQAQLGALVDYDPELQETIDLLASVEAQLSETVYSLRHYSRRLELDPERLGEVERRMDTLYRISRKYRCEVEKLPELLEQWRGRLNELGVNEDVEALTAAVAEAEQTYRALAVELSAARASAASRLGEVVSQEMQTMAMAGSRFEIALIALEQPAAYGLEQVEFRVAPHAQAPARSLAKVASGGELSRISLALQVVTSQLASVPTLIFDEVDVGIGGRVAEIVGQLLKRLGQRHQVLCVTHLPQVAACGDRQFQVSKHQSENGIYSRIEALDDRGRVEEIARMLGGVELTDLTRQHAAEMLGIVLA</sequence>
<evidence type="ECO:0000256" key="5">
    <source>
        <dbReference type="ARBA" id="ARBA00022763"/>
    </source>
</evidence>
<dbReference type="InterPro" id="IPR004604">
    <property type="entry name" value="DNA_recomb/repair_RecN"/>
</dbReference>
<evidence type="ECO:0000256" key="3">
    <source>
        <dbReference type="ARBA" id="ARBA00021315"/>
    </source>
</evidence>
<keyword evidence="7 9" id="KW-0234">DNA repair</keyword>
<reference evidence="12" key="1">
    <citation type="submission" date="2023-03" db="EMBL/GenBank/DDBJ databases">
        <title>Chitinimonas shenzhenensis gen. nov., sp. nov., a novel member of family Burkholderiaceae isolated from activated sludge collected in Shen Zhen, China.</title>
        <authorList>
            <person name="Wang X."/>
        </authorList>
    </citation>
    <scope>NUCLEOTIDE SEQUENCE</scope>
    <source>
        <strain evidence="12">DQS-5</strain>
    </source>
</reference>
<accession>A0ABT7E1L9</accession>
<dbReference type="PANTHER" id="PTHR11059">
    <property type="entry name" value="DNA REPAIR PROTEIN RECN"/>
    <property type="match status" value="1"/>
</dbReference>
<feature type="domain" description="RecF/RecN/SMC N-terminal" evidence="11">
    <location>
        <begin position="5"/>
        <end position="507"/>
    </location>
</feature>
<keyword evidence="4" id="KW-0547">Nucleotide-binding</keyword>
<name>A0ABT7E1L9_9NEIS</name>
<dbReference type="RefSeq" id="WP_284102530.1">
    <property type="nucleotide sequence ID" value="NZ_JARRAF010000033.1"/>
</dbReference>
<dbReference type="EMBL" id="JARRAF010000033">
    <property type="protein sequence ID" value="MDK2126210.1"/>
    <property type="molecule type" value="Genomic_DNA"/>
</dbReference>
<evidence type="ECO:0000256" key="7">
    <source>
        <dbReference type="ARBA" id="ARBA00023204"/>
    </source>
</evidence>
<dbReference type="Proteomes" id="UP001172778">
    <property type="component" value="Unassembled WGS sequence"/>
</dbReference>
<dbReference type="SUPFAM" id="SSF52540">
    <property type="entry name" value="P-loop containing nucleoside triphosphate hydrolases"/>
    <property type="match status" value="2"/>
</dbReference>
<dbReference type="InterPro" id="IPR027417">
    <property type="entry name" value="P-loop_NTPase"/>
</dbReference>
<evidence type="ECO:0000313" key="12">
    <source>
        <dbReference type="EMBL" id="MDK2126210.1"/>
    </source>
</evidence>
<evidence type="ECO:0000259" key="11">
    <source>
        <dbReference type="Pfam" id="PF02463"/>
    </source>
</evidence>
<evidence type="ECO:0000256" key="9">
    <source>
        <dbReference type="PIRNR" id="PIRNR003128"/>
    </source>
</evidence>
<organism evidence="12 13">
    <name type="scientific">Parachitinimonas caeni</name>
    <dbReference type="NCBI Taxonomy" id="3031301"/>
    <lineage>
        <taxon>Bacteria</taxon>
        <taxon>Pseudomonadati</taxon>
        <taxon>Pseudomonadota</taxon>
        <taxon>Betaproteobacteria</taxon>
        <taxon>Neisseriales</taxon>
        <taxon>Chitinibacteraceae</taxon>
        <taxon>Parachitinimonas</taxon>
    </lineage>
</organism>
<evidence type="ECO:0000256" key="4">
    <source>
        <dbReference type="ARBA" id="ARBA00022741"/>
    </source>
</evidence>
<protein>
    <recommendedName>
        <fullName evidence="3 9">DNA repair protein RecN</fullName>
    </recommendedName>
    <alternativeName>
        <fullName evidence="8 9">Recombination protein N</fullName>
    </alternativeName>
</protein>
<comment type="function">
    <text evidence="1 9">May be involved in recombinational repair of damaged DNA.</text>
</comment>
<evidence type="ECO:0000256" key="10">
    <source>
        <dbReference type="SAM" id="Coils"/>
    </source>
</evidence>
<evidence type="ECO:0000256" key="2">
    <source>
        <dbReference type="ARBA" id="ARBA00009441"/>
    </source>
</evidence>
<dbReference type="NCBIfam" id="TIGR00634">
    <property type="entry name" value="recN"/>
    <property type="match status" value="1"/>
</dbReference>
<evidence type="ECO:0000256" key="6">
    <source>
        <dbReference type="ARBA" id="ARBA00022840"/>
    </source>
</evidence>
<dbReference type="PANTHER" id="PTHR11059:SF0">
    <property type="entry name" value="DNA REPAIR PROTEIN RECN"/>
    <property type="match status" value="1"/>
</dbReference>
<keyword evidence="5 9" id="KW-0227">DNA damage</keyword>
<keyword evidence="10" id="KW-0175">Coiled coil</keyword>
<dbReference type="Gene3D" id="3.40.50.300">
    <property type="entry name" value="P-loop containing nucleotide triphosphate hydrolases"/>
    <property type="match status" value="2"/>
</dbReference>
<comment type="caution">
    <text evidence="12">The sequence shown here is derived from an EMBL/GenBank/DDBJ whole genome shotgun (WGS) entry which is preliminary data.</text>
</comment>
<keyword evidence="13" id="KW-1185">Reference proteome</keyword>
<dbReference type="Pfam" id="PF02463">
    <property type="entry name" value="SMC_N"/>
    <property type="match status" value="1"/>
</dbReference>
<dbReference type="NCBIfam" id="NF008121">
    <property type="entry name" value="PRK10869.1"/>
    <property type="match status" value="1"/>
</dbReference>
<comment type="similarity">
    <text evidence="2 9">Belongs to the RecN family.</text>
</comment>
<evidence type="ECO:0000256" key="1">
    <source>
        <dbReference type="ARBA" id="ARBA00003618"/>
    </source>
</evidence>
<keyword evidence="6" id="KW-0067">ATP-binding</keyword>
<evidence type="ECO:0000313" key="13">
    <source>
        <dbReference type="Proteomes" id="UP001172778"/>
    </source>
</evidence>
<evidence type="ECO:0000256" key="8">
    <source>
        <dbReference type="ARBA" id="ARBA00033408"/>
    </source>
</evidence>
<gene>
    <name evidence="12" type="primary">recN</name>
    <name evidence="12" type="ORF">PZA18_19375</name>
</gene>